<sequence>MRIGIEAQRLFRKKKHGMDIVALELIKGLQKIDKENEYVIFAKAGPDQCVIEPTENFEIVTTSNYPYPIWEQLILPNYAKQKEIDILHCTSNTAPLYRNMPAILTLHDVIFLNSDRSVWNQGSLYQKLGNIYRRWIVPKVIHKCQAIITVSNWAKQEILDHFSNVNDRLFRVYNGVNEVYKQGANSQDLEMAKRKYDLPDKFILFLGNKASKKNMIGVLKAYCIYTSNNCFGHIPLVVTDVERDYLMHILKGIGCEEISECIHTVGYVKNSDLQFIYSRAIIFLYPSLTEGFGLPILESMACKTPVITSGTTSMPEIAGDSALLVDPYDPGDIAEKIIELLSDKTLYDKLVERGIERIEQFSFLNMSKEILELYKKTGEQLQLSA</sequence>
<accession>A0ABT8KIW6</accession>
<name>A0ABT8KIW6_9BACT</name>
<dbReference type="RefSeq" id="WP_346750224.1">
    <property type="nucleotide sequence ID" value="NZ_JAUJEA010000001.1"/>
</dbReference>
<dbReference type="InterPro" id="IPR001296">
    <property type="entry name" value="Glyco_trans_1"/>
</dbReference>
<dbReference type="EMBL" id="JAUJEA010000001">
    <property type="protein sequence ID" value="MDN5200198.1"/>
    <property type="molecule type" value="Genomic_DNA"/>
</dbReference>
<proteinExistence type="predicted"/>
<evidence type="ECO:0000313" key="4">
    <source>
        <dbReference type="EMBL" id="MDN5200198.1"/>
    </source>
</evidence>
<dbReference type="PANTHER" id="PTHR46401:SF2">
    <property type="entry name" value="GLYCOSYLTRANSFERASE WBBK-RELATED"/>
    <property type="match status" value="1"/>
</dbReference>
<feature type="domain" description="Glycosyltransferase subfamily 4-like N-terminal" evidence="3">
    <location>
        <begin position="17"/>
        <end position="177"/>
    </location>
</feature>
<gene>
    <name evidence="4" type="ORF">QQ008_02470</name>
</gene>
<evidence type="ECO:0000259" key="2">
    <source>
        <dbReference type="Pfam" id="PF00534"/>
    </source>
</evidence>
<protein>
    <submittedName>
        <fullName evidence="4">Glycosyltransferase family 1 protein</fullName>
    </submittedName>
</protein>
<organism evidence="4 5">
    <name type="scientific">Splendidivirga corallicola</name>
    <dbReference type="NCBI Taxonomy" id="3051826"/>
    <lineage>
        <taxon>Bacteria</taxon>
        <taxon>Pseudomonadati</taxon>
        <taxon>Bacteroidota</taxon>
        <taxon>Cytophagia</taxon>
        <taxon>Cytophagales</taxon>
        <taxon>Splendidivirgaceae</taxon>
        <taxon>Splendidivirga</taxon>
    </lineage>
</organism>
<dbReference type="Proteomes" id="UP001172082">
    <property type="component" value="Unassembled WGS sequence"/>
</dbReference>
<dbReference type="Gene3D" id="3.40.50.2000">
    <property type="entry name" value="Glycogen Phosphorylase B"/>
    <property type="match status" value="2"/>
</dbReference>
<dbReference type="Pfam" id="PF00534">
    <property type="entry name" value="Glycos_transf_1"/>
    <property type="match status" value="1"/>
</dbReference>
<reference evidence="4" key="1">
    <citation type="submission" date="2023-06" db="EMBL/GenBank/DDBJ databases">
        <title>Genomic of Parafulvivirga corallium.</title>
        <authorList>
            <person name="Wang G."/>
        </authorList>
    </citation>
    <scope>NUCLEOTIDE SEQUENCE</scope>
    <source>
        <strain evidence="4">BMA10</strain>
    </source>
</reference>
<feature type="domain" description="Glycosyl transferase family 1" evidence="2">
    <location>
        <begin position="190"/>
        <end position="356"/>
    </location>
</feature>
<evidence type="ECO:0000259" key="3">
    <source>
        <dbReference type="Pfam" id="PF13439"/>
    </source>
</evidence>
<comment type="caution">
    <text evidence="4">The sequence shown here is derived from an EMBL/GenBank/DDBJ whole genome shotgun (WGS) entry which is preliminary data.</text>
</comment>
<dbReference type="SUPFAM" id="SSF53756">
    <property type="entry name" value="UDP-Glycosyltransferase/glycogen phosphorylase"/>
    <property type="match status" value="1"/>
</dbReference>
<dbReference type="PANTHER" id="PTHR46401">
    <property type="entry name" value="GLYCOSYLTRANSFERASE WBBK-RELATED"/>
    <property type="match status" value="1"/>
</dbReference>
<dbReference type="CDD" id="cd03809">
    <property type="entry name" value="GT4_MtfB-like"/>
    <property type="match status" value="1"/>
</dbReference>
<keyword evidence="5" id="KW-1185">Reference proteome</keyword>
<dbReference type="InterPro" id="IPR028098">
    <property type="entry name" value="Glyco_trans_4-like_N"/>
</dbReference>
<keyword evidence="1" id="KW-0808">Transferase</keyword>
<dbReference type="Pfam" id="PF13439">
    <property type="entry name" value="Glyco_transf_4"/>
    <property type="match status" value="1"/>
</dbReference>
<evidence type="ECO:0000256" key="1">
    <source>
        <dbReference type="ARBA" id="ARBA00022679"/>
    </source>
</evidence>
<evidence type="ECO:0000313" key="5">
    <source>
        <dbReference type="Proteomes" id="UP001172082"/>
    </source>
</evidence>